<evidence type="ECO:0000256" key="6">
    <source>
        <dbReference type="ARBA" id="ARBA00011998"/>
    </source>
</evidence>
<evidence type="ECO:0000256" key="9">
    <source>
        <dbReference type="ARBA" id="ARBA00023239"/>
    </source>
</evidence>
<keyword evidence="10" id="KW-0100">Branched-chain amino acid biosynthesis</keyword>
<dbReference type="InterPro" id="IPR015928">
    <property type="entry name" value="Aconitase/3IPM_dehydase_swvl"/>
</dbReference>
<dbReference type="PATRIC" id="fig|1110502.3.peg.5229"/>
<dbReference type="InterPro" id="IPR050075">
    <property type="entry name" value="LeuD"/>
</dbReference>
<keyword evidence="13" id="KW-1185">Reference proteome</keyword>
<dbReference type="KEGG" id="tmo:TMO_c0359"/>
<evidence type="ECO:0000256" key="7">
    <source>
        <dbReference type="ARBA" id="ARBA00022430"/>
    </source>
</evidence>
<evidence type="ECO:0000256" key="5">
    <source>
        <dbReference type="ARBA" id="ARBA00011271"/>
    </source>
</evidence>
<reference evidence="12 13" key="1">
    <citation type="journal article" date="2012" name="J. Am. Chem. Soc.">
        <title>Bacterial biosynthesis and maturation of the didemnin anti-cancer agents.</title>
        <authorList>
            <person name="Xu Y."/>
            <person name="Kersten R.D."/>
            <person name="Nam S.J."/>
            <person name="Lu L."/>
            <person name="Al-Suwailem A.M."/>
            <person name="Zheng H."/>
            <person name="Fenical W."/>
            <person name="Dorrestein P.C."/>
            <person name="Moore B.S."/>
            <person name="Qian P.Y."/>
        </authorList>
    </citation>
    <scope>NUCLEOTIDE SEQUENCE [LARGE SCALE GENOMIC DNA]</scope>
    <source>
        <strain evidence="12 13">KA081020-065</strain>
    </source>
</reference>
<dbReference type="InterPro" id="IPR033940">
    <property type="entry name" value="IPMI_Swivel"/>
</dbReference>
<dbReference type="EMBL" id="CP003239">
    <property type="protein sequence ID" value="AFK56969.1"/>
    <property type="molecule type" value="Genomic_DNA"/>
</dbReference>
<geneLocation type="plasmid" evidence="12 13">
    <name>pTM3</name>
</geneLocation>
<evidence type="ECO:0000313" key="12">
    <source>
        <dbReference type="EMBL" id="AFK56969.1"/>
    </source>
</evidence>
<dbReference type="NCBIfam" id="NF002458">
    <property type="entry name" value="PRK01641.1"/>
    <property type="match status" value="1"/>
</dbReference>
<dbReference type="HOGENOM" id="CLU_081378_0_3_5"/>
<evidence type="ECO:0000256" key="4">
    <source>
        <dbReference type="ARBA" id="ARBA00009845"/>
    </source>
</evidence>
<protein>
    <recommendedName>
        <fullName evidence="6">3-isopropylmalate dehydratase</fullName>
        <ecNumber evidence="6">4.2.1.33</ecNumber>
    </recommendedName>
</protein>
<dbReference type="Proteomes" id="UP000005258">
    <property type="component" value="Plasmid pTM3"/>
</dbReference>
<evidence type="ECO:0000256" key="3">
    <source>
        <dbReference type="ARBA" id="ARBA00004729"/>
    </source>
</evidence>
<dbReference type="Gene3D" id="3.20.19.10">
    <property type="entry name" value="Aconitase, domain 4"/>
    <property type="match status" value="1"/>
</dbReference>
<dbReference type="GO" id="GO:0003861">
    <property type="term" value="F:3-isopropylmalate dehydratase activity"/>
    <property type="evidence" value="ECO:0007669"/>
    <property type="project" value="UniProtKB-EC"/>
</dbReference>
<dbReference type="RefSeq" id="WP_014747958.1">
    <property type="nucleotide sequence ID" value="NC_017958.1"/>
</dbReference>
<comment type="subunit">
    <text evidence="5">Heterodimer of LeuC and LeuD.</text>
</comment>
<evidence type="ECO:0000256" key="1">
    <source>
        <dbReference type="ARBA" id="ARBA00000491"/>
    </source>
</evidence>
<proteinExistence type="inferred from homology"/>
<keyword evidence="12" id="KW-0413">Isomerase</keyword>
<gene>
    <name evidence="12" type="primary">leuD</name>
    <name evidence="12" type="ordered locus">TMO_c0359</name>
</gene>
<dbReference type="GO" id="GO:0009316">
    <property type="term" value="C:3-isopropylmalate dehydratase complex"/>
    <property type="evidence" value="ECO:0007669"/>
    <property type="project" value="InterPro"/>
</dbReference>
<evidence type="ECO:0000256" key="8">
    <source>
        <dbReference type="ARBA" id="ARBA00022605"/>
    </source>
</evidence>
<dbReference type="GO" id="GO:0009098">
    <property type="term" value="P:L-leucine biosynthetic process"/>
    <property type="evidence" value="ECO:0007669"/>
    <property type="project" value="UniProtKB-UniPathway"/>
</dbReference>
<keyword evidence="12" id="KW-0614">Plasmid</keyword>
<dbReference type="AlphaFoldDB" id="I3TW31"/>
<dbReference type="InterPro" id="IPR004431">
    <property type="entry name" value="3-IsopropMal_deHydase_ssu"/>
</dbReference>
<keyword evidence="7" id="KW-0432">Leucine biosynthesis</keyword>
<evidence type="ECO:0000256" key="10">
    <source>
        <dbReference type="ARBA" id="ARBA00023304"/>
    </source>
</evidence>
<dbReference type="GO" id="GO:0016853">
    <property type="term" value="F:isomerase activity"/>
    <property type="evidence" value="ECO:0007669"/>
    <property type="project" value="UniProtKB-KW"/>
</dbReference>
<dbReference type="PANTHER" id="PTHR43345">
    <property type="entry name" value="3-ISOPROPYLMALATE DEHYDRATASE SMALL SUBUNIT 2-RELATED-RELATED"/>
    <property type="match status" value="1"/>
</dbReference>
<dbReference type="SUPFAM" id="SSF52016">
    <property type="entry name" value="LeuD/IlvD-like"/>
    <property type="match status" value="1"/>
</dbReference>
<evidence type="ECO:0000313" key="13">
    <source>
        <dbReference type="Proteomes" id="UP000005258"/>
    </source>
</evidence>
<dbReference type="Pfam" id="PF00694">
    <property type="entry name" value="Aconitase_C"/>
    <property type="match status" value="1"/>
</dbReference>
<evidence type="ECO:0000256" key="2">
    <source>
        <dbReference type="ARBA" id="ARBA00002695"/>
    </source>
</evidence>
<dbReference type="InterPro" id="IPR000573">
    <property type="entry name" value="AconitaseA/IPMdHydase_ssu_swvl"/>
</dbReference>
<name>I3TW31_TISMK</name>
<comment type="catalytic activity">
    <reaction evidence="1">
        <text>(2R,3S)-3-isopropylmalate = (2S)-2-isopropylmalate</text>
        <dbReference type="Rhea" id="RHEA:32287"/>
        <dbReference type="ChEBI" id="CHEBI:1178"/>
        <dbReference type="ChEBI" id="CHEBI:35121"/>
        <dbReference type="EC" id="4.2.1.33"/>
    </reaction>
</comment>
<keyword evidence="8" id="KW-0028">Amino-acid biosynthesis</keyword>
<dbReference type="EC" id="4.2.1.33" evidence="6"/>
<comment type="function">
    <text evidence="2">Catalyzes the isomerization between 2-isopropylmalate and 3-isopropylmalate, via the formation of 2-isopropylmaleate.</text>
</comment>
<dbReference type="NCBIfam" id="TIGR00171">
    <property type="entry name" value="leuD"/>
    <property type="match status" value="1"/>
</dbReference>
<dbReference type="UniPathway" id="UPA00048">
    <property type="reaction ID" value="UER00071"/>
</dbReference>
<dbReference type="CDD" id="cd01577">
    <property type="entry name" value="IPMI_Swivel"/>
    <property type="match status" value="1"/>
</dbReference>
<keyword evidence="9" id="KW-0456">Lyase</keyword>
<accession>I3TW31</accession>
<comment type="pathway">
    <text evidence="3">Amino-acid biosynthesis; L-leucine biosynthesis; L-leucine from 3-methyl-2-oxobutanoate: step 2/4.</text>
</comment>
<dbReference type="PANTHER" id="PTHR43345:SF5">
    <property type="entry name" value="3-ISOPROPYLMALATE DEHYDRATASE SMALL SUBUNIT"/>
    <property type="match status" value="1"/>
</dbReference>
<comment type="similarity">
    <text evidence="4">Belongs to the LeuD family. LeuD type 1 subfamily.</text>
</comment>
<evidence type="ECO:0000259" key="11">
    <source>
        <dbReference type="Pfam" id="PF00694"/>
    </source>
</evidence>
<organism evidence="12 13">
    <name type="scientific">Tistrella mobilis (strain KA081020-065)</name>
    <dbReference type="NCBI Taxonomy" id="1110502"/>
    <lineage>
        <taxon>Bacteria</taxon>
        <taxon>Pseudomonadati</taxon>
        <taxon>Pseudomonadota</taxon>
        <taxon>Alphaproteobacteria</taxon>
        <taxon>Geminicoccales</taxon>
        <taxon>Geminicoccaceae</taxon>
        <taxon>Tistrella</taxon>
    </lineage>
</organism>
<feature type="domain" description="Aconitase A/isopropylmalate dehydratase small subunit swivel" evidence="11">
    <location>
        <begin position="5"/>
        <end position="124"/>
    </location>
</feature>
<sequence>MFEPVIRITGPAAPLPVANLDTDVIIRIERLTSGEVTGLGPWAFESIRYRPDGTEDPAFPLNDPRWRDARILLAGPNFGCGSSREPAVNAILQAGIRCVIAPDFGDIFHANCFQNGLLPIRMDQAEVTRLMAEAEDGGDVTVDLEACTVASPSGAVRGFTIDRARREALMAGLDDMGLTLRHADDITAWQQSDRARRPWVWAITGDCGVAG</sequence>